<dbReference type="PANTHER" id="PTHR45765:SF1">
    <property type="entry name" value="METHIONINE--TRNA LIGASE, CYTOPLASMIC"/>
    <property type="match status" value="1"/>
</dbReference>
<evidence type="ECO:0000256" key="2">
    <source>
        <dbReference type="ARBA" id="ARBA00004496"/>
    </source>
</evidence>
<keyword evidence="7 16" id="KW-0436">Ligase</keyword>
<evidence type="ECO:0000256" key="7">
    <source>
        <dbReference type="ARBA" id="ARBA00022598"/>
    </source>
</evidence>
<dbReference type="CDD" id="cd07957">
    <property type="entry name" value="Anticodon_Ia_Met"/>
    <property type="match status" value="1"/>
</dbReference>
<dbReference type="InterPro" id="IPR014758">
    <property type="entry name" value="Met-tRNA_synth"/>
</dbReference>
<dbReference type="InterPro" id="IPR001412">
    <property type="entry name" value="aa-tRNA-synth_I_CS"/>
</dbReference>
<dbReference type="SUPFAM" id="SSF57770">
    <property type="entry name" value="Methionyl-tRNA synthetase (MetRS), Zn-domain"/>
    <property type="match status" value="1"/>
</dbReference>
<dbReference type="GO" id="GO:0046872">
    <property type="term" value="F:metal ion binding"/>
    <property type="evidence" value="ECO:0007669"/>
    <property type="project" value="UniProtKB-KW"/>
</dbReference>
<dbReference type="OrthoDB" id="9810191at2"/>
<dbReference type="STRING" id="1826909.A5893_14155"/>
<keyword evidence="11 16" id="KW-0067">ATP-binding</keyword>
<dbReference type="InterPro" id="IPR023458">
    <property type="entry name" value="Met-tRNA_ligase_1"/>
</dbReference>
<evidence type="ECO:0000256" key="14">
    <source>
        <dbReference type="ARBA" id="ARBA00023146"/>
    </source>
</evidence>
<dbReference type="Proteomes" id="UP000078459">
    <property type="component" value="Unassembled WGS sequence"/>
</dbReference>
<feature type="domain" description="TRNA-binding" evidence="17">
    <location>
        <begin position="586"/>
        <end position="687"/>
    </location>
</feature>
<dbReference type="GO" id="GO:0005829">
    <property type="term" value="C:cytosol"/>
    <property type="evidence" value="ECO:0007669"/>
    <property type="project" value="TreeGrafter"/>
</dbReference>
<keyword evidence="10 16" id="KW-0862">Zinc</keyword>
<dbReference type="InterPro" id="IPR004495">
    <property type="entry name" value="Met-tRNA-synth_bsu_C"/>
</dbReference>
<evidence type="ECO:0000256" key="11">
    <source>
        <dbReference type="ARBA" id="ARBA00022840"/>
    </source>
</evidence>
<evidence type="ECO:0000256" key="8">
    <source>
        <dbReference type="ARBA" id="ARBA00022723"/>
    </source>
</evidence>
<dbReference type="RefSeq" id="WP_068823448.1">
    <property type="nucleotide sequence ID" value="NZ_LWHJ01000030.1"/>
</dbReference>
<feature type="binding site" evidence="16">
    <location>
        <position position="345"/>
    </location>
    <ligand>
        <name>ATP</name>
        <dbReference type="ChEBI" id="CHEBI:30616"/>
    </ligand>
</feature>
<dbReference type="InterPro" id="IPR033911">
    <property type="entry name" value="MetRS_core"/>
</dbReference>
<dbReference type="PROSITE" id="PS00178">
    <property type="entry name" value="AA_TRNA_LIGASE_I"/>
    <property type="match status" value="1"/>
</dbReference>
<comment type="subunit">
    <text evidence="4 16">Homodimer.</text>
</comment>
<evidence type="ECO:0000256" key="15">
    <source>
        <dbReference type="ARBA" id="ARBA00047364"/>
    </source>
</evidence>
<dbReference type="GO" id="GO:0004825">
    <property type="term" value="F:methionine-tRNA ligase activity"/>
    <property type="evidence" value="ECO:0007669"/>
    <property type="project" value="UniProtKB-UniRule"/>
</dbReference>
<dbReference type="InterPro" id="IPR014729">
    <property type="entry name" value="Rossmann-like_a/b/a_fold"/>
</dbReference>
<comment type="caution">
    <text evidence="18">The sequence shown here is derived from an EMBL/GenBank/DDBJ whole genome shotgun (WGS) entry which is preliminary data.</text>
</comment>
<dbReference type="CDD" id="cd02800">
    <property type="entry name" value="tRNA_bind_EcMetRS_like"/>
    <property type="match status" value="1"/>
</dbReference>
<name>A0A179DCA3_9SPHI</name>
<evidence type="ECO:0000256" key="9">
    <source>
        <dbReference type="ARBA" id="ARBA00022741"/>
    </source>
</evidence>
<keyword evidence="19" id="KW-1185">Reference proteome</keyword>
<keyword evidence="14 16" id="KW-0030">Aminoacyl-tRNA synthetase</keyword>
<comment type="catalytic activity">
    <reaction evidence="15 16">
        <text>tRNA(Met) + L-methionine + ATP = L-methionyl-tRNA(Met) + AMP + diphosphate</text>
        <dbReference type="Rhea" id="RHEA:13481"/>
        <dbReference type="Rhea" id="RHEA-COMP:9667"/>
        <dbReference type="Rhea" id="RHEA-COMP:9698"/>
        <dbReference type="ChEBI" id="CHEBI:30616"/>
        <dbReference type="ChEBI" id="CHEBI:33019"/>
        <dbReference type="ChEBI" id="CHEBI:57844"/>
        <dbReference type="ChEBI" id="CHEBI:78442"/>
        <dbReference type="ChEBI" id="CHEBI:78530"/>
        <dbReference type="ChEBI" id="CHEBI:456215"/>
        <dbReference type="EC" id="6.1.1.10"/>
    </reaction>
</comment>
<dbReference type="InterPro" id="IPR002547">
    <property type="entry name" value="tRNA-bd_dom"/>
</dbReference>
<accession>A0A179DCA3</accession>
<keyword evidence="13 16" id="KW-0648">Protein biosynthesis</keyword>
<dbReference type="Pfam" id="PF01588">
    <property type="entry name" value="tRNA_bind"/>
    <property type="match status" value="1"/>
</dbReference>
<evidence type="ECO:0000256" key="6">
    <source>
        <dbReference type="ARBA" id="ARBA00022555"/>
    </source>
</evidence>
<dbReference type="EC" id="6.1.1.10" evidence="16"/>
<dbReference type="InterPro" id="IPR012340">
    <property type="entry name" value="NA-bd_OB-fold"/>
</dbReference>
<evidence type="ECO:0000256" key="4">
    <source>
        <dbReference type="ARBA" id="ARBA00011738"/>
    </source>
</evidence>
<organism evidence="18 19">
    <name type="scientific">Pedobacter psychrophilus</name>
    <dbReference type="NCBI Taxonomy" id="1826909"/>
    <lineage>
        <taxon>Bacteria</taxon>
        <taxon>Pseudomonadati</taxon>
        <taxon>Bacteroidota</taxon>
        <taxon>Sphingobacteriia</taxon>
        <taxon>Sphingobacteriales</taxon>
        <taxon>Sphingobacteriaceae</taxon>
        <taxon>Pedobacter</taxon>
    </lineage>
</organism>
<keyword evidence="8 16" id="KW-0479">Metal-binding</keyword>
<keyword evidence="12 16" id="KW-0694">RNA-binding</keyword>
<evidence type="ECO:0000256" key="1">
    <source>
        <dbReference type="ARBA" id="ARBA00003314"/>
    </source>
</evidence>
<evidence type="ECO:0000256" key="5">
    <source>
        <dbReference type="ARBA" id="ARBA00022490"/>
    </source>
</evidence>
<feature type="binding site" evidence="16">
    <location>
        <position position="148"/>
    </location>
    <ligand>
        <name>Zn(2+)</name>
        <dbReference type="ChEBI" id="CHEBI:29105"/>
    </ligand>
</feature>
<keyword evidence="9 16" id="KW-0547">Nucleotide-binding</keyword>
<comment type="similarity">
    <text evidence="3 16">Belongs to the class-I aminoacyl-tRNA synthetase family. MetG type 1 subfamily.</text>
</comment>
<protein>
    <recommendedName>
        <fullName evidence="16">Methionine--tRNA ligase</fullName>
        <ecNumber evidence="16">6.1.1.10</ecNumber>
    </recommendedName>
    <alternativeName>
        <fullName evidence="16">Methionyl-tRNA synthetase</fullName>
        <shortName evidence="16">MetRS</shortName>
    </alternativeName>
</protein>
<proteinExistence type="inferred from homology"/>
<dbReference type="SUPFAM" id="SSF47323">
    <property type="entry name" value="Anticodon-binding domain of a subclass of class I aminoacyl-tRNA synthetases"/>
    <property type="match status" value="1"/>
</dbReference>
<keyword evidence="6 16" id="KW-0820">tRNA-binding</keyword>
<feature type="short sequence motif" description="'HIGH' region" evidence="16">
    <location>
        <begin position="16"/>
        <end position="26"/>
    </location>
</feature>
<gene>
    <name evidence="16" type="primary">metG</name>
    <name evidence="18" type="ORF">A5893_14155</name>
</gene>
<evidence type="ECO:0000259" key="17">
    <source>
        <dbReference type="PROSITE" id="PS50886"/>
    </source>
</evidence>
<comment type="function">
    <text evidence="1 16">Is required not only for elongation of protein synthesis but also for the initiation of all mRNA translation through initiator tRNA(fMet) aminoacylation.</text>
</comment>
<dbReference type="InterPro" id="IPR015413">
    <property type="entry name" value="Methionyl/Leucyl_tRNA_Synth"/>
</dbReference>
<dbReference type="NCBIfam" id="NF001100">
    <property type="entry name" value="PRK00133.1"/>
    <property type="match status" value="1"/>
</dbReference>
<evidence type="ECO:0000313" key="19">
    <source>
        <dbReference type="Proteomes" id="UP000078459"/>
    </source>
</evidence>
<dbReference type="PRINTS" id="PR01041">
    <property type="entry name" value="TRNASYNTHMET"/>
</dbReference>
<dbReference type="GO" id="GO:0006431">
    <property type="term" value="P:methionyl-tRNA aminoacylation"/>
    <property type="evidence" value="ECO:0007669"/>
    <property type="project" value="UniProtKB-UniRule"/>
</dbReference>
<dbReference type="Gene3D" id="2.40.50.140">
    <property type="entry name" value="Nucleic acid-binding proteins"/>
    <property type="match status" value="1"/>
</dbReference>
<keyword evidence="5 16" id="KW-0963">Cytoplasm</keyword>
<feature type="short sequence motif" description="'KMSKS' region" evidence="16">
    <location>
        <begin position="342"/>
        <end position="346"/>
    </location>
</feature>
<feature type="binding site" evidence="16">
    <location>
        <position position="161"/>
    </location>
    <ligand>
        <name>Zn(2+)</name>
        <dbReference type="ChEBI" id="CHEBI:29105"/>
    </ligand>
</feature>
<dbReference type="Gene3D" id="2.20.28.20">
    <property type="entry name" value="Methionyl-tRNA synthetase, Zn-domain"/>
    <property type="match status" value="1"/>
</dbReference>
<dbReference type="PANTHER" id="PTHR45765">
    <property type="entry name" value="METHIONINE--TRNA LIGASE"/>
    <property type="match status" value="1"/>
</dbReference>
<dbReference type="GO" id="GO:0005524">
    <property type="term" value="F:ATP binding"/>
    <property type="evidence" value="ECO:0007669"/>
    <property type="project" value="UniProtKB-UniRule"/>
</dbReference>
<dbReference type="Gene3D" id="1.10.730.10">
    <property type="entry name" value="Isoleucyl-tRNA Synthetase, Domain 1"/>
    <property type="match status" value="1"/>
</dbReference>
<dbReference type="Pfam" id="PF19303">
    <property type="entry name" value="Anticodon_3"/>
    <property type="match status" value="1"/>
</dbReference>
<dbReference type="SUPFAM" id="SSF52374">
    <property type="entry name" value="Nucleotidylyl transferase"/>
    <property type="match status" value="1"/>
</dbReference>
<evidence type="ECO:0000313" key="18">
    <source>
        <dbReference type="EMBL" id="OAQ38676.1"/>
    </source>
</evidence>
<reference evidence="18 19" key="1">
    <citation type="submission" date="2016-04" db="EMBL/GenBank/DDBJ databases">
        <authorList>
            <person name="Evans L.H."/>
            <person name="Alamgir A."/>
            <person name="Owens N."/>
            <person name="Weber N.D."/>
            <person name="Virtaneva K."/>
            <person name="Barbian K."/>
            <person name="Babar A."/>
            <person name="Rosenke K."/>
        </authorList>
    </citation>
    <scope>NUCLEOTIDE SEQUENCE [LARGE SCALE GENOMIC DNA]</scope>
    <source>
        <strain evidence="18 19">CCM 8644</strain>
    </source>
</reference>
<evidence type="ECO:0000256" key="13">
    <source>
        <dbReference type="ARBA" id="ARBA00022917"/>
    </source>
</evidence>
<dbReference type="InterPro" id="IPR029038">
    <property type="entry name" value="MetRS_Zn"/>
</dbReference>
<comment type="cofactor">
    <cofactor evidence="16">
        <name>Zn(2+)</name>
        <dbReference type="ChEBI" id="CHEBI:29105"/>
    </cofactor>
    <text evidence="16">Binds 1 zinc ion per subunit.</text>
</comment>
<evidence type="ECO:0000256" key="10">
    <source>
        <dbReference type="ARBA" id="ARBA00022833"/>
    </source>
</evidence>
<dbReference type="HAMAP" id="MF_00098">
    <property type="entry name" value="Met_tRNA_synth_type1"/>
    <property type="match status" value="1"/>
</dbReference>
<comment type="subcellular location">
    <subcellularLocation>
        <location evidence="2 16">Cytoplasm</location>
    </subcellularLocation>
</comment>
<dbReference type="NCBIfam" id="TIGR00398">
    <property type="entry name" value="metG"/>
    <property type="match status" value="1"/>
</dbReference>
<dbReference type="InterPro" id="IPR009080">
    <property type="entry name" value="tRNAsynth_Ia_anticodon-bd"/>
</dbReference>
<dbReference type="InterPro" id="IPR041872">
    <property type="entry name" value="Anticodon_Met"/>
</dbReference>
<feature type="binding site" evidence="16">
    <location>
        <position position="164"/>
    </location>
    <ligand>
        <name>Zn(2+)</name>
        <dbReference type="ChEBI" id="CHEBI:29105"/>
    </ligand>
</feature>
<dbReference type="Pfam" id="PF09334">
    <property type="entry name" value="tRNA-synt_1g"/>
    <property type="match status" value="1"/>
</dbReference>
<dbReference type="CDD" id="cd00814">
    <property type="entry name" value="MetRS_core"/>
    <property type="match status" value="1"/>
</dbReference>
<dbReference type="EMBL" id="LWHJ01000030">
    <property type="protein sequence ID" value="OAQ38676.1"/>
    <property type="molecule type" value="Genomic_DNA"/>
</dbReference>
<dbReference type="Gene3D" id="3.40.50.620">
    <property type="entry name" value="HUPs"/>
    <property type="match status" value="1"/>
</dbReference>
<dbReference type="GO" id="GO:0000049">
    <property type="term" value="F:tRNA binding"/>
    <property type="evidence" value="ECO:0007669"/>
    <property type="project" value="UniProtKB-UniRule"/>
</dbReference>
<dbReference type="SUPFAM" id="SSF50249">
    <property type="entry name" value="Nucleic acid-binding proteins"/>
    <property type="match status" value="1"/>
</dbReference>
<evidence type="ECO:0000256" key="12">
    <source>
        <dbReference type="ARBA" id="ARBA00022884"/>
    </source>
</evidence>
<feature type="binding site" evidence="16">
    <location>
        <position position="151"/>
    </location>
    <ligand>
        <name>Zn(2+)</name>
        <dbReference type="ChEBI" id="CHEBI:29105"/>
    </ligand>
</feature>
<sequence length="687" mass="78450">MTQKDFKRYTITSALPYANGPLHIGHLAGAYLPADIFVRHLRLQKKDVVYVCGSDEHGAAITIKAKKEGTTPQAIIDQYHHQIKQSFEDFGIAFDIYHRTSSAIHHDLSQEFFLNLYEKGEFIEKFSDQYFDEEYQQFLADRYIIGTCPNCGNDNAYGDQCEKCGTSLSPTDLINPRSTLSGNAPILKPTKHWYLPLDKYQPWLEKWLLEGKKDIWKTNVYGQCSSWLKQGLQPRSMTRDLDWGIDVPLQEAEGKKLYVWMDAPIGYISATKQWAIDHNKDWQLYWKEQPNEADNSCLIHFIGKDNIVFHCITFPSILHAHGDYILPTQVPANEFLNLEGDKLSTSRNHAVWLHEYLEEFPNKQDELRYVLTSIMPETSDSEFTWKDYQARVNNELVAILGNFVNRVMILMHKYFEGKVLGGEKIKNQSLFDEIGKAYDDVDIYLGDFKFRNAIASVMDIARLGNRYLTENEPWKTFKESPEEAREVLQNCLHIIAHLATLSQAFLPYSSKKLFGMLNIERDVLSYDEEIIFKDGHQLNPATLLFEKIEDEVVEAQIKKLEDKKTEALAAIKSEVTPAKADISFDDFSALDIRTGKILTAEKVAKTKKLLKLTIDTGLDQRTVVSGIAEFFDPEKIVGQQVSILINLAPREIKGIISQGMVLMAENSDGKLTFVAPKEEFGVGSVVR</sequence>
<dbReference type="FunFam" id="2.20.28.20:FF:000001">
    <property type="entry name" value="Methionine--tRNA ligase"/>
    <property type="match status" value="1"/>
</dbReference>
<dbReference type="PROSITE" id="PS50886">
    <property type="entry name" value="TRBD"/>
    <property type="match status" value="1"/>
</dbReference>
<evidence type="ECO:0000256" key="16">
    <source>
        <dbReference type="HAMAP-Rule" id="MF_00098"/>
    </source>
</evidence>
<dbReference type="FunFam" id="2.40.50.140:FF:000042">
    <property type="entry name" value="Methionine--tRNA ligase"/>
    <property type="match status" value="1"/>
</dbReference>
<evidence type="ECO:0000256" key="3">
    <source>
        <dbReference type="ARBA" id="ARBA00008258"/>
    </source>
</evidence>
<reference evidence="18 19" key="2">
    <citation type="submission" date="2016-06" db="EMBL/GenBank/DDBJ databases">
        <title>Pedobacter psychrophilus sp. nov., isolated from Antarctic fragmentary rock.</title>
        <authorList>
            <person name="Svec P."/>
        </authorList>
    </citation>
    <scope>NUCLEOTIDE SEQUENCE [LARGE SCALE GENOMIC DNA]</scope>
    <source>
        <strain evidence="18 19">CCM 8644</strain>
    </source>
</reference>
<dbReference type="AlphaFoldDB" id="A0A179DCA3"/>